<name>A0A1W1WXT8_9NEIS</name>
<evidence type="ECO:0000256" key="6">
    <source>
        <dbReference type="ARBA" id="ARBA00049348"/>
    </source>
</evidence>
<accession>A0A1W1WXT8</accession>
<evidence type="ECO:0000313" key="8">
    <source>
        <dbReference type="EMBL" id="SMC15921.1"/>
    </source>
</evidence>
<dbReference type="InterPro" id="IPR036217">
    <property type="entry name" value="MethylDNA_cys_MeTrfase_DNAb"/>
</dbReference>
<dbReference type="Pfam" id="PF01035">
    <property type="entry name" value="DNA_binding_1"/>
    <property type="match status" value="1"/>
</dbReference>
<feature type="domain" description="Methylated-DNA-[protein]-cysteine S-methyltransferase DNA binding" evidence="7">
    <location>
        <begin position="82"/>
        <end position="163"/>
    </location>
</feature>
<keyword evidence="2 8" id="KW-0489">Methyltransferase</keyword>
<dbReference type="Proteomes" id="UP000192761">
    <property type="component" value="Unassembled WGS sequence"/>
</dbReference>
<proteinExistence type="predicted"/>
<keyword evidence="3 8" id="KW-0808">Transferase</keyword>
<evidence type="ECO:0000256" key="2">
    <source>
        <dbReference type="ARBA" id="ARBA00022603"/>
    </source>
</evidence>
<comment type="catalytic activity">
    <reaction evidence="1">
        <text>a 4-O-methyl-thymidine in DNA + L-cysteinyl-[protein] = a thymidine in DNA + S-methyl-L-cysteinyl-[protein]</text>
        <dbReference type="Rhea" id="RHEA:53428"/>
        <dbReference type="Rhea" id="RHEA-COMP:10131"/>
        <dbReference type="Rhea" id="RHEA-COMP:10132"/>
        <dbReference type="Rhea" id="RHEA-COMP:13555"/>
        <dbReference type="Rhea" id="RHEA-COMP:13556"/>
        <dbReference type="ChEBI" id="CHEBI:29950"/>
        <dbReference type="ChEBI" id="CHEBI:82612"/>
        <dbReference type="ChEBI" id="CHEBI:137386"/>
        <dbReference type="ChEBI" id="CHEBI:137387"/>
        <dbReference type="EC" id="2.1.1.63"/>
    </reaction>
</comment>
<keyword evidence="4" id="KW-0227">DNA damage</keyword>
<dbReference type="EMBL" id="FWXD01000001">
    <property type="protein sequence ID" value="SMC15921.1"/>
    <property type="molecule type" value="Genomic_DNA"/>
</dbReference>
<dbReference type="SUPFAM" id="SSF46767">
    <property type="entry name" value="Methylated DNA-protein cysteine methyltransferase, C-terminal domain"/>
    <property type="match status" value="1"/>
</dbReference>
<dbReference type="InterPro" id="IPR001497">
    <property type="entry name" value="MethylDNA_cys_MeTrfase_AS"/>
</dbReference>
<reference evidence="8 9" key="1">
    <citation type="submission" date="2017-04" db="EMBL/GenBank/DDBJ databases">
        <authorList>
            <person name="Afonso C.L."/>
            <person name="Miller P.J."/>
            <person name="Scott M.A."/>
            <person name="Spackman E."/>
            <person name="Goraichik I."/>
            <person name="Dimitrov K.M."/>
            <person name="Suarez D.L."/>
            <person name="Swayne D.E."/>
        </authorList>
    </citation>
    <scope>NUCLEOTIDE SEQUENCE [LARGE SCALE GENOMIC DNA]</scope>
    <source>
        <strain evidence="8 9">DSM 23236</strain>
    </source>
</reference>
<evidence type="ECO:0000256" key="3">
    <source>
        <dbReference type="ARBA" id="ARBA00022679"/>
    </source>
</evidence>
<organism evidence="8 9">
    <name type="scientific">Andreprevotia lacus DSM 23236</name>
    <dbReference type="NCBI Taxonomy" id="1121001"/>
    <lineage>
        <taxon>Bacteria</taxon>
        <taxon>Pseudomonadati</taxon>
        <taxon>Pseudomonadota</taxon>
        <taxon>Betaproteobacteria</taxon>
        <taxon>Neisseriales</taxon>
        <taxon>Chitinibacteraceae</taxon>
        <taxon>Andreprevotia</taxon>
    </lineage>
</organism>
<dbReference type="PANTHER" id="PTHR10815:SF13">
    <property type="entry name" value="METHYLATED-DNA--PROTEIN-CYSTEINE METHYLTRANSFERASE"/>
    <property type="match status" value="1"/>
</dbReference>
<keyword evidence="5" id="KW-0234">DNA repair</keyword>
<keyword evidence="9" id="KW-1185">Reference proteome</keyword>
<dbReference type="Gene3D" id="1.10.10.10">
    <property type="entry name" value="Winged helix-like DNA-binding domain superfamily/Winged helix DNA-binding domain"/>
    <property type="match status" value="1"/>
</dbReference>
<dbReference type="InterPro" id="IPR014048">
    <property type="entry name" value="MethylDNA_cys_MeTrfase_DNA-bd"/>
</dbReference>
<comment type="catalytic activity">
    <reaction evidence="6">
        <text>a 6-O-methyl-2'-deoxyguanosine in DNA + L-cysteinyl-[protein] = S-methyl-L-cysteinyl-[protein] + a 2'-deoxyguanosine in DNA</text>
        <dbReference type="Rhea" id="RHEA:24000"/>
        <dbReference type="Rhea" id="RHEA-COMP:10131"/>
        <dbReference type="Rhea" id="RHEA-COMP:10132"/>
        <dbReference type="Rhea" id="RHEA-COMP:11367"/>
        <dbReference type="Rhea" id="RHEA-COMP:11368"/>
        <dbReference type="ChEBI" id="CHEBI:29950"/>
        <dbReference type="ChEBI" id="CHEBI:82612"/>
        <dbReference type="ChEBI" id="CHEBI:85445"/>
        <dbReference type="ChEBI" id="CHEBI:85448"/>
        <dbReference type="EC" id="2.1.1.63"/>
    </reaction>
</comment>
<dbReference type="GO" id="GO:0032259">
    <property type="term" value="P:methylation"/>
    <property type="evidence" value="ECO:0007669"/>
    <property type="project" value="UniProtKB-KW"/>
</dbReference>
<dbReference type="GO" id="GO:0003908">
    <property type="term" value="F:methylated-DNA-[protein]-cysteine S-methyltransferase activity"/>
    <property type="evidence" value="ECO:0007669"/>
    <property type="project" value="UniProtKB-EC"/>
</dbReference>
<protein>
    <submittedName>
        <fullName evidence="8">Methylated-DNA-[protein]-cysteine S-methyltransferase</fullName>
    </submittedName>
</protein>
<dbReference type="AlphaFoldDB" id="A0A1W1WXT8"/>
<sequence length="169" mass="18520">MADLRPFNAADYQAVIDAPFSRIGLGADGDVLVRIDFVLPTVPLQAPQSAILREAAGQVAAYLQDPLFQFDLPYRLQGSLHQRKVWQRIAAIPSGEVIRYADLAQDINSVARAVGGACGANPLPLLIPCHRVVAADGLGGFNARRNGVDWLPVKRWLLKHEGVLRDWFD</sequence>
<dbReference type="InterPro" id="IPR036388">
    <property type="entry name" value="WH-like_DNA-bd_sf"/>
</dbReference>
<dbReference type="STRING" id="1121001.SAMN02745857_00047"/>
<gene>
    <name evidence="8" type="ORF">SAMN02745857_00047</name>
</gene>
<dbReference type="PANTHER" id="PTHR10815">
    <property type="entry name" value="METHYLATED-DNA--PROTEIN-CYSTEINE METHYLTRANSFERASE"/>
    <property type="match status" value="1"/>
</dbReference>
<dbReference type="OrthoDB" id="9811249at2"/>
<evidence type="ECO:0000259" key="7">
    <source>
        <dbReference type="Pfam" id="PF01035"/>
    </source>
</evidence>
<dbReference type="NCBIfam" id="TIGR00589">
    <property type="entry name" value="ogt"/>
    <property type="match status" value="1"/>
</dbReference>
<evidence type="ECO:0000256" key="1">
    <source>
        <dbReference type="ARBA" id="ARBA00001286"/>
    </source>
</evidence>
<evidence type="ECO:0000256" key="5">
    <source>
        <dbReference type="ARBA" id="ARBA00023204"/>
    </source>
</evidence>
<dbReference type="RefSeq" id="WP_084088537.1">
    <property type="nucleotide sequence ID" value="NZ_FWXD01000001.1"/>
</dbReference>
<dbReference type="InterPro" id="IPR036631">
    <property type="entry name" value="MGMT_N_sf"/>
</dbReference>
<dbReference type="SUPFAM" id="SSF53155">
    <property type="entry name" value="Methylated DNA-protein cysteine methyltransferase domain"/>
    <property type="match status" value="1"/>
</dbReference>
<evidence type="ECO:0000313" key="9">
    <source>
        <dbReference type="Proteomes" id="UP000192761"/>
    </source>
</evidence>
<dbReference type="GO" id="GO:0006281">
    <property type="term" value="P:DNA repair"/>
    <property type="evidence" value="ECO:0007669"/>
    <property type="project" value="UniProtKB-KW"/>
</dbReference>
<evidence type="ECO:0000256" key="4">
    <source>
        <dbReference type="ARBA" id="ARBA00022763"/>
    </source>
</evidence>
<dbReference type="CDD" id="cd06445">
    <property type="entry name" value="ATase"/>
    <property type="match status" value="1"/>
</dbReference>
<dbReference type="PROSITE" id="PS00374">
    <property type="entry name" value="MGMT"/>
    <property type="match status" value="1"/>
</dbReference>